<gene>
    <name evidence="3" type="ordered locus">CHU_3313</name>
</gene>
<feature type="domain" description="Putative oxidoreductase/dehydrogenase Rossmann-like" evidence="1">
    <location>
        <begin position="3"/>
        <end position="94"/>
    </location>
</feature>
<dbReference type="InterPro" id="IPR036291">
    <property type="entry name" value="NAD(P)-bd_dom_sf"/>
</dbReference>
<evidence type="ECO:0000313" key="4">
    <source>
        <dbReference type="Proteomes" id="UP000001822"/>
    </source>
</evidence>
<dbReference type="RefSeq" id="WP_011586660.1">
    <property type="nucleotide sequence ID" value="NC_008255.1"/>
</dbReference>
<dbReference type="SUPFAM" id="SSF48179">
    <property type="entry name" value="6-phosphogluconate dehydrogenase C-terminal domain-like"/>
    <property type="match status" value="1"/>
</dbReference>
<accession>A0A6N4SVU6</accession>
<dbReference type="SUPFAM" id="SSF51735">
    <property type="entry name" value="NAD(P)-binding Rossmann-fold domains"/>
    <property type="match status" value="1"/>
</dbReference>
<proteinExistence type="predicted"/>
<dbReference type="InterPro" id="IPR037108">
    <property type="entry name" value="TM1727-like_C_sf"/>
</dbReference>
<protein>
    <recommendedName>
        <fullName evidence="5">DUF2520 domain-containing protein</fullName>
    </recommendedName>
</protein>
<evidence type="ECO:0008006" key="5">
    <source>
        <dbReference type="Google" id="ProtNLM"/>
    </source>
</evidence>
<dbReference type="PANTHER" id="PTHR40459:SF1">
    <property type="entry name" value="CONSERVED HYPOTHETICAL ALANINE AND LEUCINE RICH PROTEIN"/>
    <property type="match status" value="1"/>
</dbReference>
<dbReference type="InterPro" id="IPR019665">
    <property type="entry name" value="OxRdtase/DH_put_Rossmann_dom"/>
</dbReference>
<sequence>MRIVVIGSGNVAYHLIQAFYTAADVTLFVHARNKAALDVLKREFPALTILSTHDLTSINADLILISVKDDVLNAVFEQYSYARETLVAHTSGTQILQNTGFHQNVGVFYPLQTFSRTSNVRWNNTPILIEAGSEAAIQVLEQAAALLHAPYFETDTEQRKYIHLAAVLTSNFANHLLGKAATILQQKSIDYHILQPLVEATIQKAFTKHPVEVQTGPAVRKDVLTMEKHLSLLKEDALLQNIYRNISESIDKTGNLESE</sequence>
<reference evidence="3 4" key="1">
    <citation type="journal article" date="2007" name="Appl. Environ. Microbiol.">
        <title>Genome sequence of the cellulolytic gliding bacterium Cytophaga hutchinsonii.</title>
        <authorList>
            <person name="Xie G."/>
            <person name="Bruce D.C."/>
            <person name="Challacombe J.F."/>
            <person name="Chertkov O."/>
            <person name="Detter J.C."/>
            <person name="Gilna P."/>
            <person name="Han C.S."/>
            <person name="Lucas S."/>
            <person name="Misra M."/>
            <person name="Myers G.L."/>
            <person name="Richardson P."/>
            <person name="Tapia R."/>
            <person name="Thayer N."/>
            <person name="Thompson L.S."/>
            <person name="Brettin T.S."/>
            <person name="Henrissat B."/>
            <person name="Wilson D.B."/>
            <person name="McBride M.J."/>
        </authorList>
    </citation>
    <scope>NUCLEOTIDE SEQUENCE [LARGE SCALE GENOMIC DNA]</scope>
    <source>
        <strain evidence="4">ATCC 33406 / DSM 1761 / CIP 103989 / NBRC 15051 / NCIMB 9469 / D465</strain>
    </source>
</reference>
<dbReference type="OrthoDB" id="9810755at2"/>
<dbReference type="Gene3D" id="3.40.50.720">
    <property type="entry name" value="NAD(P)-binding Rossmann-like Domain"/>
    <property type="match status" value="1"/>
</dbReference>
<dbReference type="Proteomes" id="UP000001822">
    <property type="component" value="Chromosome"/>
</dbReference>
<keyword evidence="4" id="KW-1185">Reference proteome</keyword>
<organism evidence="3 4">
    <name type="scientific">Cytophaga hutchinsonii (strain ATCC 33406 / DSM 1761 / CIP 103989 / NBRC 15051 / NCIMB 9469 / D465)</name>
    <dbReference type="NCBI Taxonomy" id="269798"/>
    <lineage>
        <taxon>Bacteria</taxon>
        <taxon>Pseudomonadati</taxon>
        <taxon>Bacteroidota</taxon>
        <taxon>Cytophagia</taxon>
        <taxon>Cytophagales</taxon>
        <taxon>Cytophagaceae</taxon>
        <taxon>Cytophaga</taxon>
    </lineage>
</organism>
<evidence type="ECO:0000259" key="1">
    <source>
        <dbReference type="Pfam" id="PF10727"/>
    </source>
</evidence>
<name>A0A6N4SVU6_CYTH3</name>
<dbReference type="Pfam" id="PF10728">
    <property type="entry name" value="DUF2520"/>
    <property type="match status" value="1"/>
</dbReference>
<dbReference type="InterPro" id="IPR018931">
    <property type="entry name" value="DUF2520"/>
</dbReference>
<evidence type="ECO:0000313" key="3">
    <source>
        <dbReference type="EMBL" id="ABG60552.1"/>
    </source>
</evidence>
<dbReference type="AlphaFoldDB" id="A0A6N4SVU6"/>
<feature type="domain" description="DUF2520" evidence="2">
    <location>
        <begin position="126"/>
        <end position="250"/>
    </location>
</feature>
<dbReference type="Pfam" id="PF10727">
    <property type="entry name" value="Rossmann-like"/>
    <property type="match status" value="1"/>
</dbReference>
<dbReference type="Gene3D" id="1.10.1040.20">
    <property type="entry name" value="ProC-like, C-terminal domain"/>
    <property type="match status" value="1"/>
</dbReference>
<dbReference type="InterPro" id="IPR008927">
    <property type="entry name" value="6-PGluconate_DH-like_C_sf"/>
</dbReference>
<evidence type="ECO:0000259" key="2">
    <source>
        <dbReference type="Pfam" id="PF10728"/>
    </source>
</evidence>
<dbReference type="KEGG" id="chu:CHU_3313"/>
<dbReference type="PANTHER" id="PTHR40459">
    <property type="entry name" value="CONSERVED HYPOTHETICAL ALANINE AND LEUCINE RICH PROTEIN"/>
    <property type="match status" value="1"/>
</dbReference>
<dbReference type="EMBL" id="CP000383">
    <property type="protein sequence ID" value="ABG60552.1"/>
    <property type="molecule type" value="Genomic_DNA"/>
</dbReference>